<dbReference type="EMBL" id="CP027806">
    <property type="protein sequence ID" value="AXJ00882.1"/>
    <property type="molecule type" value="Genomic_DNA"/>
</dbReference>
<gene>
    <name evidence="1" type="ORF">CYPRO_1631</name>
</gene>
<evidence type="ECO:0000313" key="2">
    <source>
        <dbReference type="Proteomes" id="UP000254808"/>
    </source>
</evidence>
<organism evidence="1 2">
    <name type="scientific">Cyclonatronum proteinivorum</name>
    <dbReference type="NCBI Taxonomy" id="1457365"/>
    <lineage>
        <taxon>Bacteria</taxon>
        <taxon>Pseudomonadati</taxon>
        <taxon>Balneolota</taxon>
        <taxon>Balneolia</taxon>
        <taxon>Balneolales</taxon>
        <taxon>Cyclonatronaceae</taxon>
        <taxon>Cyclonatronum</taxon>
    </lineage>
</organism>
<reference evidence="1 2" key="1">
    <citation type="submission" date="2018-03" db="EMBL/GenBank/DDBJ databases">
        <title>Phenotypic and genomic properties of Cyclonatronum proteinivorum gen. nov., sp. nov., a haloalkaliphilic bacteroidete from soda lakes possessing Na+-translocating rhodopsin.</title>
        <authorList>
            <person name="Toshchakov S.V."/>
            <person name="Korzhenkov A."/>
            <person name="Samarov N.I."/>
            <person name="Kublanov I.V."/>
            <person name="Muntyan M.S."/>
            <person name="Sorokin D.Y."/>
        </authorList>
    </citation>
    <scope>NUCLEOTIDE SEQUENCE [LARGE SCALE GENOMIC DNA]</scope>
    <source>
        <strain evidence="1 2">Omega</strain>
    </source>
</reference>
<dbReference type="KEGG" id="cprv:CYPRO_1631"/>
<evidence type="ECO:0000313" key="1">
    <source>
        <dbReference type="EMBL" id="AXJ00882.1"/>
    </source>
</evidence>
<accession>A0A345UK80</accession>
<protein>
    <submittedName>
        <fullName evidence="1">Uncharacterized protein</fullName>
    </submittedName>
</protein>
<dbReference type="AlphaFoldDB" id="A0A345UK80"/>
<dbReference type="Proteomes" id="UP000254808">
    <property type="component" value="Chromosome"/>
</dbReference>
<keyword evidence="2" id="KW-1185">Reference proteome</keyword>
<name>A0A345UK80_9BACT</name>
<sequence length="56" mass="6570">MLMETKKQRLHLRFGVFKSVSEPLMLWKFSQKIKTFELPLMCGSDLDVRSSGLAYF</sequence>
<proteinExistence type="predicted"/>